<feature type="compositionally biased region" description="Pro residues" evidence="1">
    <location>
        <begin position="176"/>
        <end position="188"/>
    </location>
</feature>
<proteinExistence type="predicted"/>
<comment type="caution">
    <text evidence="3">The sequence shown here is derived from an EMBL/GenBank/DDBJ whole genome shotgun (WGS) entry which is preliminary data.</text>
</comment>
<protein>
    <recommendedName>
        <fullName evidence="5">Lipoprotein</fullName>
    </recommendedName>
</protein>
<name>A0ABQ2EA39_9GAMM</name>
<evidence type="ECO:0000256" key="2">
    <source>
        <dbReference type="SAM" id="SignalP"/>
    </source>
</evidence>
<evidence type="ECO:0000313" key="3">
    <source>
        <dbReference type="EMBL" id="GGK03003.1"/>
    </source>
</evidence>
<accession>A0ABQ2EA39</accession>
<feature type="compositionally biased region" description="Basic and acidic residues" evidence="1">
    <location>
        <begin position="190"/>
        <end position="203"/>
    </location>
</feature>
<keyword evidence="4" id="KW-1185">Reference proteome</keyword>
<feature type="region of interest" description="Disordered" evidence="1">
    <location>
        <begin position="170"/>
        <end position="203"/>
    </location>
</feature>
<keyword evidence="2" id="KW-0732">Signal</keyword>
<organism evidence="3 4">
    <name type="scientific">Luteimonas terricola</name>
    <dbReference type="NCBI Taxonomy" id="645597"/>
    <lineage>
        <taxon>Bacteria</taxon>
        <taxon>Pseudomonadati</taxon>
        <taxon>Pseudomonadota</taxon>
        <taxon>Gammaproteobacteria</taxon>
        <taxon>Lysobacterales</taxon>
        <taxon>Lysobacteraceae</taxon>
        <taxon>Luteimonas</taxon>
    </lineage>
</organism>
<dbReference type="EMBL" id="BMME01000001">
    <property type="protein sequence ID" value="GGK03003.1"/>
    <property type="molecule type" value="Genomic_DNA"/>
</dbReference>
<evidence type="ECO:0008006" key="5">
    <source>
        <dbReference type="Google" id="ProtNLM"/>
    </source>
</evidence>
<sequence length="203" mass="20641">MKLVLGFLAALVLSGCASSHVLVGQARAPISAEEVRLYVEPPARYETVALLEASNRGAVNFTDQQRTNTVIARMKEEAAALGANGILLQGMGNQYAGSIGSGNAWASGNSAYGVGLSSAIMNRTGNGLAIYVPDGAQPVVMPQAAPIAMAPAAAPPAVLQAEAIAPQPATTAPLPAAAPAPAQPPYQPDPAKRCDACGRLKFP</sequence>
<evidence type="ECO:0000313" key="4">
    <source>
        <dbReference type="Proteomes" id="UP000599009"/>
    </source>
</evidence>
<reference evidence="4" key="1">
    <citation type="journal article" date="2019" name="Int. J. Syst. Evol. Microbiol.">
        <title>The Global Catalogue of Microorganisms (GCM) 10K type strain sequencing project: providing services to taxonomists for standard genome sequencing and annotation.</title>
        <authorList>
            <consortium name="The Broad Institute Genomics Platform"/>
            <consortium name="The Broad Institute Genome Sequencing Center for Infectious Disease"/>
            <person name="Wu L."/>
            <person name="Ma J."/>
        </authorList>
    </citation>
    <scope>NUCLEOTIDE SEQUENCE [LARGE SCALE GENOMIC DNA]</scope>
    <source>
        <strain evidence="4">CGMCC 1.8985</strain>
    </source>
</reference>
<dbReference type="Proteomes" id="UP000599009">
    <property type="component" value="Unassembled WGS sequence"/>
</dbReference>
<gene>
    <name evidence="3" type="ORF">GCM10011394_10140</name>
</gene>
<evidence type="ECO:0000256" key="1">
    <source>
        <dbReference type="SAM" id="MobiDB-lite"/>
    </source>
</evidence>
<dbReference type="RefSeq" id="WP_207918350.1">
    <property type="nucleotide sequence ID" value="NZ_BMME01000001.1"/>
</dbReference>
<feature type="signal peptide" evidence="2">
    <location>
        <begin position="1"/>
        <end position="19"/>
    </location>
</feature>
<feature type="chain" id="PRO_5047320959" description="Lipoprotein" evidence="2">
    <location>
        <begin position="20"/>
        <end position="203"/>
    </location>
</feature>
<dbReference type="PROSITE" id="PS51257">
    <property type="entry name" value="PROKAR_LIPOPROTEIN"/>
    <property type="match status" value="1"/>
</dbReference>